<proteinExistence type="predicted"/>
<sequence>MAQNDFHQTLSTVPRRPGILVQDTTGPSMTTFFYTSTPVDDEMTDIKEIGIPDHTRLLTSCEGLMVLYMPASIGSSPYLYIANSVLQGQWRCMLPTKPELRYCAIGRTRDSRKFKLIILCMNCGALSGWYVRTLGEDLAWRKLDVFFNVDLDYEYDLHVLSAGGVIYWTTSGAGFKAYAFDLSEEKFYITVPPLNGVSTVSYSQSGSRVLVGGFVTQGGLCTLIVPDRVREKLLVFRLTNLRYNAWMRDDGIFPDKLYREFVESRAKPVIWADHHLVFQADSRVVEDQIHSKLVMYLRTKGVRKTLVNPLVDGIHAVVPHTLTANWFIRLSQPPVMAPSASSHFSFVNGEAEDENLSENEESDDEDMDTLEL</sequence>
<organism evidence="2 3">
    <name type="scientific">Kalanchoe fedtschenkoi</name>
    <name type="common">Lavender scallops</name>
    <name type="synonym">South American air plant</name>
    <dbReference type="NCBI Taxonomy" id="63787"/>
    <lineage>
        <taxon>Eukaryota</taxon>
        <taxon>Viridiplantae</taxon>
        <taxon>Streptophyta</taxon>
        <taxon>Embryophyta</taxon>
        <taxon>Tracheophyta</taxon>
        <taxon>Spermatophyta</taxon>
        <taxon>Magnoliopsida</taxon>
        <taxon>eudicotyledons</taxon>
        <taxon>Gunneridae</taxon>
        <taxon>Pentapetalae</taxon>
        <taxon>Saxifragales</taxon>
        <taxon>Crassulaceae</taxon>
        <taxon>Kalanchoe</taxon>
    </lineage>
</organism>
<accession>A0A7N0UY41</accession>
<name>A0A7N0UY41_KALFE</name>
<feature type="compositionally biased region" description="Acidic residues" evidence="1">
    <location>
        <begin position="350"/>
        <end position="372"/>
    </location>
</feature>
<dbReference type="Gramene" id="Kaladp0094s0030.1.v1.1">
    <property type="protein sequence ID" value="Kaladp0094s0030.1.v1.1"/>
    <property type="gene ID" value="Kaladp0094s0030.v1.1"/>
</dbReference>
<evidence type="ECO:0000256" key="1">
    <source>
        <dbReference type="SAM" id="MobiDB-lite"/>
    </source>
</evidence>
<dbReference type="EnsemblPlants" id="Kaladp0094s0030.1.v1.1">
    <property type="protein sequence ID" value="Kaladp0094s0030.1.v1.1"/>
    <property type="gene ID" value="Kaladp0094s0030.v1.1"/>
</dbReference>
<protein>
    <submittedName>
        <fullName evidence="2">Uncharacterized protein</fullName>
    </submittedName>
</protein>
<feature type="region of interest" description="Disordered" evidence="1">
    <location>
        <begin position="348"/>
        <end position="372"/>
    </location>
</feature>
<reference evidence="2" key="1">
    <citation type="submission" date="2021-01" db="UniProtKB">
        <authorList>
            <consortium name="EnsemblPlants"/>
        </authorList>
    </citation>
    <scope>IDENTIFICATION</scope>
</reference>
<evidence type="ECO:0000313" key="2">
    <source>
        <dbReference type="EnsemblPlants" id="Kaladp0094s0030.1.v1.1"/>
    </source>
</evidence>
<keyword evidence="3" id="KW-1185">Reference proteome</keyword>
<dbReference type="Proteomes" id="UP000594263">
    <property type="component" value="Unplaced"/>
</dbReference>
<dbReference type="AlphaFoldDB" id="A0A7N0UY41"/>
<evidence type="ECO:0000313" key="3">
    <source>
        <dbReference type="Proteomes" id="UP000594263"/>
    </source>
</evidence>